<dbReference type="Gene3D" id="3.60.20.10">
    <property type="entry name" value="Glutamine Phosphoribosylpyrophosphate, subunit 1, domain 1"/>
    <property type="match status" value="1"/>
</dbReference>
<dbReference type="CDD" id="cd01908">
    <property type="entry name" value="YafJ"/>
    <property type="match status" value="1"/>
</dbReference>
<dbReference type="SUPFAM" id="SSF56235">
    <property type="entry name" value="N-terminal nucleophile aminohydrolases (Ntn hydrolases)"/>
    <property type="match status" value="1"/>
</dbReference>
<evidence type="ECO:0000313" key="4">
    <source>
        <dbReference type="Proteomes" id="UP001464891"/>
    </source>
</evidence>
<dbReference type="Pfam" id="PF13230">
    <property type="entry name" value="GATase_4"/>
    <property type="match status" value="1"/>
</dbReference>
<dbReference type="InterPro" id="IPR026869">
    <property type="entry name" value="EgtC-like"/>
</dbReference>
<dbReference type="EMBL" id="JAMPKM010000011">
    <property type="protein sequence ID" value="MEP0818906.1"/>
    <property type="molecule type" value="Genomic_DNA"/>
</dbReference>
<keyword evidence="4" id="KW-1185">Reference proteome</keyword>
<dbReference type="RefSeq" id="WP_242016969.1">
    <property type="nucleotide sequence ID" value="NZ_JAMPKM010000011.1"/>
</dbReference>
<dbReference type="InterPro" id="IPR017932">
    <property type="entry name" value="GATase_2_dom"/>
</dbReference>
<evidence type="ECO:0000313" key="3">
    <source>
        <dbReference type="EMBL" id="MEP0818906.1"/>
    </source>
</evidence>
<name>A0ABV0JAW1_9CYAN</name>
<dbReference type="Proteomes" id="UP001464891">
    <property type="component" value="Unassembled WGS sequence"/>
</dbReference>
<evidence type="ECO:0000256" key="1">
    <source>
        <dbReference type="ARBA" id="ARBA00022962"/>
    </source>
</evidence>
<dbReference type="PANTHER" id="PTHR42824">
    <property type="entry name" value="GLUTAMINE AMIDOTRANSFERASE"/>
    <property type="match status" value="1"/>
</dbReference>
<gene>
    <name evidence="3" type="ORF">NC998_17550</name>
</gene>
<dbReference type="PROSITE" id="PS51278">
    <property type="entry name" value="GATASE_TYPE_2"/>
    <property type="match status" value="1"/>
</dbReference>
<feature type="domain" description="Glutamine amidotransferase type-2" evidence="2">
    <location>
        <begin position="11"/>
        <end position="277"/>
    </location>
</feature>
<sequence length="277" mass="31263">MKDYRDIASMCQLLGMNCNVPTDICFSFEGFSARGGKTDEHQDGWGIAFFEGLGCRLFLDEKPSSTSPIAELVRQYPIKSTHVIAHIRKATFGGVALENCHPFRRELWGRYWIFAHNGDLPDFYPESNGFYRPVGQTDSERAFCLIMNTLRQAFPEDKPPLEQLYPVLDEVTRTIAQQGSFNYLLSDGEHFFAHCSTKLCYIVRQAPFAAAHLIDADLTVDFQELTTPRDRVAIIATVPLTDNEVWTSFQPGELLVFRDGLPLKPETAINSTGDRPT</sequence>
<comment type="caution">
    <text evidence="3">The sequence shown here is derived from an EMBL/GenBank/DDBJ whole genome shotgun (WGS) entry which is preliminary data.</text>
</comment>
<reference evidence="3 4" key="1">
    <citation type="submission" date="2022-04" db="EMBL/GenBank/DDBJ databases">
        <title>Positive selection, recombination, and allopatry shape intraspecific diversity of widespread and dominant cyanobacteria.</title>
        <authorList>
            <person name="Wei J."/>
            <person name="Shu W."/>
            <person name="Hu C."/>
        </authorList>
    </citation>
    <scope>NUCLEOTIDE SEQUENCE [LARGE SCALE GENOMIC DNA]</scope>
    <source>
        <strain evidence="3 4">GB2-A4</strain>
    </source>
</reference>
<dbReference type="PANTHER" id="PTHR42824:SF1">
    <property type="entry name" value="GLUTAMINE AMIDOTRANSFERASE YAFJ-RELATED"/>
    <property type="match status" value="1"/>
</dbReference>
<proteinExistence type="predicted"/>
<evidence type="ECO:0000259" key="2">
    <source>
        <dbReference type="PROSITE" id="PS51278"/>
    </source>
</evidence>
<protein>
    <submittedName>
        <fullName evidence="3">Class II glutamine amidotransferase</fullName>
    </submittedName>
</protein>
<dbReference type="InterPro" id="IPR029055">
    <property type="entry name" value="Ntn_hydrolases_N"/>
</dbReference>
<keyword evidence="1 3" id="KW-0315">Glutamine amidotransferase</keyword>
<accession>A0ABV0JAW1</accession>
<organism evidence="3 4">
    <name type="scientific">Trichocoleus desertorum GB2-A4</name>
    <dbReference type="NCBI Taxonomy" id="2933944"/>
    <lineage>
        <taxon>Bacteria</taxon>
        <taxon>Bacillati</taxon>
        <taxon>Cyanobacteriota</taxon>
        <taxon>Cyanophyceae</taxon>
        <taxon>Leptolyngbyales</taxon>
        <taxon>Trichocoleusaceae</taxon>
        <taxon>Trichocoleus</taxon>
    </lineage>
</organism>